<dbReference type="RefSeq" id="WP_310127477.1">
    <property type="nucleotide sequence ID" value="NZ_JAVDQV010000026.1"/>
</dbReference>
<name>A0ABU1M221_9BURK</name>
<organism evidence="1 2">
    <name type="scientific">Paraburkholderia terricola</name>
    <dbReference type="NCBI Taxonomy" id="169427"/>
    <lineage>
        <taxon>Bacteria</taxon>
        <taxon>Pseudomonadati</taxon>
        <taxon>Pseudomonadota</taxon>
        <taxon>Betaproteobacteria</taxon>
        <taxon>Burkholderiales</taxon>
        <taxon>Burkholderiaceae</taxon>
        <taxon>Paraburkholderia</taxon>
    </lineage>
</organism>
<accession>A0ABU1M221</accession>
<dbReference type="Proteomes" id="UP001264340">
    <property type="component" value="Unassembled WGS sequence"/>
</dbReference>
<sequence length="138" mass="15155">MTQLSDDCHTSLYRILWDSGDGSDGKDVLVVAFALESTRESARRFFAAALALIAGKPAGELDLSRLDSYRDLVNSGISDDEELRVFEIAWRGVEITGWVERPLFLTTDPTLVGKWALLQADLAAQGAREAIDRAGGRR</sequence>
<gene>
    <name evidence="1" type="ORF">J2804_006493</name>
</gene>
<comment type="caution">
    <text evidence="1">The sequence shown here is derived from an EMBL/GenBank/DDBJ whole genome shotgun (WGS) entry which is preliminary data.</text>
</comment>
<dbReference type="EMBL" id="JAVDRP010000031">
    <property type="protein sequence ID" value="MDR6413056.1"/>
    <property type="molecule type" value="Genomic_DNA"/>
</dbReference>
<evidence type="ECO:0000313" key="2">
    <source>
        <dbReference type="Proteomes" id="UP001264340"/>
    </source>
</evidence>
<reference evidence="1 2" key="1">
    <citation type="submission" date="2023-07" db="EMBL/GenBank/DDBJ databases">
        <title>Sorghum-associated microbial communities from plants grown in Nebraska, USA.</title>
        <authorList>
            <person name="Schachtman D."/>
        </authorList>
    </citation>
    <scope>NUCLEOTIDE SEQUENCE [LARGE SCALE GENOMIC DNA]</scope>
    <source>
        <strain evidence="1 2">DS1316</strain>
    </source>
</reference>
<keyword evidence="2" id="KW-1185">Reference proteome</keyword>
<proteinExistence type="predicted"/>
<evidence type="ECO:0000313" key="1">
    <source>
        <dbReference type="EMBL" id="MDR6413056.1"/>
    </source>
</evidence>
<protein>
    <submittedName>
        <fullName evidence="1">Uncharacterized protein</fullName>
    </submittedName>
</protein>